<proteinExistence type="predicted"/>
<evidence type="ECO:0000313" key="1">
    <source>
        <dbReference type="EMBL" id="KAI7935546.1"/>
    </source>
</evidence>
<dbReference type="EMBL" id="CM045882">
    <property type="protein sequence ID" value="KAI7935546.1"/>
    <property type="molecule type" value="Genomic_DNA"/>
</dbReference>
<sequence length="217" mass="24712">ETRAWSPVGVRDQGPRRPARDIPLDKQTSHLAPLPSPARQTNPPPTSKNRYISSTGSTTQTTPEINEQMTSIIRFFQRGVLPTDPQRPSQTHILLRESTQDTYYYFASFYYLVRTLSSPLLRPFFTNQTGLPFKLPLQRYFGSSPEGTWIRPISTISIQAFFDLIKNVQTGLDDISLDRLPFESRIKDPIVDVIIHDLAEQQCDQSGKISTPDYINL</sequence>
<reference evidence="1 2" key="3">
    <citation type="journal article" date="2022" name="Microbiol. Spectr.">
        <title>Folding features and dynamics of 3D genome architecture in plant fungal pathogens.</title>
        <authorList>
            <person name="Xia C."/>
        </authorList>
    </citation>
    <scope>NUCLEOTIDE SEQUENCE [LARGE SCALE GENOMIC DNA]</scope>
    <source>
        <strain evidence="1 2">93-210</strain>
    </source>
</reference>
<feature type="non-terminal residue" evidence="1">
    <location>
        <position position="1"/>
    </location>
</feature>
<name>A0ACC0DP11_9BASI</name>
<organism evidence="1 2">
    <name type="scientific">Puccinia striiformis f. sp. tritici</name>
    <dbReference type="NCBI Taxonomy" id="168172"/>
    <lineage>
        <taxon>Eukaryota</taxon>
        <taxon>Fungi</taxon>
        <taxon>Dikarya</taxon>
        <taxon>Basidiomycota</taxon>
        <taxon>Pucciniomycotina</taxon>
        <taxon>Pucciniomycetes</taxon>
        <taxon>Pucciniales</taxon>
        <taxon>Pucciniaceae</taxon>
        <taxon>Puccinia</taxon>
    </lineage>
</organism>
<accession>A0ACC0DP11</accession>
<gene>
    <name evidence="1" type="ORF">MJO28_016417</name>
</gene>
<comment type="caution">
    <text evidence="1">The sequence shown here is derived from an EMBL/GenBank/DDBJ whole genome shotgun (WGS) entry which is preliminary data.</text>
</comment>
<protein>
    <submittedName>
        <fullName evidence="1">Uncharacterized protein</fullName>
    </submittedName>
</protein>
<evidence type="ECO:0000313" key="2">
    <source>
        <dbReference type="Proteomes" id="UP001060170"/>
    </source>
</evidence>
<reference evidence="2" key="2">
    <citation type="journal article" date="2018" name="Mol. Plant Microbe Interact.">
        <title>Genome sequence resources for the wheat stripe rust pathogen (Puccinia striiformis f. sp. tritici) and the barley stripe rust pathogen (Puccinia striiformis f. sp. hordei).</title>
        <authorList>
            <person name="Xia C."/>
            <person name="Wang M."/>
            <person name="Yin C."/>
            <person name="Cornejo O.E."/>
            <person name="Hulbert S.H."/>
            <person name="Chen X."/>
        </authorList>
    </citation>
    <scope>NUCLEOTIDE SEQUENCE [LARGE SCALE GENOMIC DNA]</scope>
    <source>
        <strain evidence="2">93-210</strain>
    </source>
</reference>
<keyword evidence="2" id="KW-1185">Reference proteome</keyword>
<reference evidence="2" key="1">
    <citation type="journal article" date="2018" name="BMC Genomics">
        <title>Genomic insights into host adaptation between the wheat stripe rust pathogen (Puccinia striiformis f. sp. tritici) and the barley stripe rust pathogen (Puccinia striiformis f. sp. hordei).</title>
        <authorList>
            <person name="Xia C."/>
            <person name="Wang M."/>
            <person name="Yin C."/>
            <person name="Cornejo O.E."/>
            <person name="Hulbert S.H."/>
            <person name="Chen X."/>
        </authorList>
    </citation>
    <scope>NUCLEOTIDE SEQUENCE [LARGE SCALE GENOMIC DNA]</scope>
    <source>
        <strain evidence="2">93-210</strain>
    </source>
</reference>
<dbReference type="Proteomes" id="UP001060170">
    <property type="component" value="Chromosome 18"/>
</dbReference>